<dbReference type="PANTHER" id="PTHR12246">
    <property type="entry name" value="PALMITOYLTRANSFERASE ZDHHC16"/>
    <property type="match status" value="1"/>
</dbReference>
<protein>
    <recommendedName>
        <fullName evidence="10">Palmitoyltransferase</fullName>
        <ecNumber evidence="10">2.3.1.225</ecNumber>
    </recommendedName>
</protein>
<gene>
    <name evidence="12" type="ORF">BDV98DRAFT_510823</name>
</gene>
<evidence type="ECO:0000256" key="7">
    <source>
        <dbReference type="ARBA" id="ARBA00023288"/>
    </source>
</evidence>
<dbReference type="GO" id="GO:0016020">
    <property type="term" value="C:membrane"/>
    <property type="evidence" value="ECO:0007669"/>
    <property type="project" value="UniProtKB-SubCell"/>
</dbReference>
<accession>A0A5C3QLW3</accession>
<comment type="catalytic activity">
    <reaction evidence="9 10">
        <text>L-cysteinyl-[protein] + hexadecanoyl-CoA = S-hexadecanoyl-L-cysteinyl-[protein] + CoA</text>
        <dbReference type="Rhea" id="RHEA:36683"/>
        <dbReference type="Rhea" id="RHEA-COMP:10131"/>
        <dbReference type="Rhea" id="RHEA-COMP:11032"/>
        <dbReference type="ChEBI" id="CHEBI:29950"/>
        <dbReference type="ChEBI" id="CHEBI:57287"/>
        <dbReference type="ChEBI" id="CHEBI:57379"/>
        <dbReference type="ChEBI" id="CHEBI:74151"/>
        <dbReference type="EC" id="2.3.1.225"/>
    </reaction>
</comment>
<keyword evidence="8 10" id="KW-0012">Acyltransferase</keyword>
<dbReference type="PROSITE" id="PS50216">
    <property type="entry name" value="DHHC"/>
    <property type="match status" value="1"/>
</dbReference>
<evidence type="ECO:0000313" key="12">
    <source>
        <dbReference type="EMBL" id="TFK99363.1"/>
    </source>
</evidence>
<dbReference type="Proteomes" id="UP000305067">
    <property type="component" value="Unassembled WGS sequence"/>
</dbReference>
<feature type="transmembrane region" description="Helical" evidence="10">
    <location>
        <begin position="168"/>
        <end position="187"/>
    </location>
</feature>
<evidence type="ECO:0000256" key="8">
    <source>
        <dbReference type="ARBA" id="ARBA00023315"/>
    </source>
</evidence>
<dbReference type="InterPro" id="IPR001594">
    <property type="entry name" value="Palmitoyltrfase_DHHC"/>
</dbReference>
<feature type="domain" description="Palmitoyltransferase DHHC" evidence="11">
    <location>
        <begin position="122"/>
        <end position="245"/>
    </location>
</feature>
<dbReference type="Pfam" id="PF01529">
    <property type="entry name" value="DHHC"/>
    <property type="match status" value="1"/>
</dbReference>
<evidence type="ECO:0000256" key="9">
    <source>
        <dbReference type="ARBA" id="ARBA00048048"/>
    </source>
</evidence>
<keyword evidence="6" id="KW-0564">Palmitate</keyword>
<proteinExistence type="inferred from homology"/>
<keyword evidence="4 10" id="KW-1133">Transmembrane helix</keyword>
<dbReference type="STRING" id="1884261.A0A5C3QLW3"/>
<feature type="transmembrane region" description="Helical" evidence="10">
    <location>
        <begin position="276"/>
        <end position="295"/>
    </location>
</feature>
<evidence type="ECO:0000256" key="1">
    <source>
        <dbReference type="ARBA" id="ARBA00004141"/>
    </source>
</evidence>
<evidence type="ECO:0000313" key="13">
    <source>
        <dbReference type="Proteomes" id="UP000305067"/>
    </source>
</evidence>
<keyword evidence="7" id="KW-0449">Lipoprotein</keyword>
<name>A0A5C3QLW3_9AGAR</name>
<reference evidence="12 13" key="1">
    <citation type="journal article" date="2019" name="Nat. Ecol. Evol.">
        <title>Megaphylogeny resolves global patterns of mushroom evolution.</title>
        <authorList>
            <person name="Varga T."/>
            <person name="Krizsan K."/>
            <person name="Foldi C."/>
            <person name="Dima B."/>
            <person name="Sanchez-Garcia M."/>
            <person name="Sanchez-Ramirez S."/>
            <person name="Szollosi G.J."/>
            <person name="Szarkandi J.G."/>
            <person name="Papp V."/>
            <person name="Albert L."/>
            <person name="Andreopoulos W."/>
            <person name="Angelini C."/>
            <person name="Antonin V."/>
            <person name="Barry K.W."/>
            <person name="Bougher N.L."/>
            <person name="Buchanan P."/>
            <person name="Buyck B."/>
            <person name="Bense V."/>
            <person name="Catcheside P."/>
            <person name="Chovatia M."/>
            <person name="Cooper J."/>
            <person name="Damon W."/>
            <person name="Desjardin D."/>
            <person name="Finy P."/>
            <person name="Geml J."/>
            <person name="Haridas S."/>
            <person name="Hughes K."/>
            <person name="Justo A."/>
            <person name="Karasinski D."/>
            <person name="Kautmanova I."/>
            <person name="Kiss B."/>
            <person name="Kocsube S."/>
            <person name="Kotiranta H."/>
            <person name="LaButti K.M."/>
            <person name="Lechner B.E."/>
            <person name="Liimatainen K."/>
            <person name="Lipzen A."/>
            <person name="Lukacs Z."/>
            <person name="Mihaltcheva S."/>
            <person name="Morgado L.N."/>
            <person name="Niskanen T."/>
            <person name="Noordeloos M.E."/>
            <person name="Ohm R.A."/>
            <person name="Ortiz-Santana B."/>
            <person name="Ovrebo C."/>
            <person name="Racz N."/>
            <person name="Riley R."/>
            <person name="Savchenko A."/>
            <person name="Shiryaev A."/>
            <person name="Soop K."/>
            <person name="Spirin V."/>
            <person name="Szebenyi C."/>
            <person name="Tomsovsky M."/>
            <person name="Tulloss R.E."/>
            <person name="Uehling J."/>
            <person name="Grigoriev I.V."/>
            <person name="Vagvolgyi C."/>
            <person name="Papp T."/>
            <person name="Martin F.M."/>
            <person name="Miettinen O."/>
            <person name="Hibbett D.S."/>
            <person name="Nagy L.G."/>
        </authorList>
    </citation>
    <scope>NUCLEOTIDE SEQUENCE [LARGE SCALE GENOMIC DNA]</scope>
    <source>
        <strain evidence="12 13">CBS 309.79</strain>
    </source>
</reference>
<dbReference type="OrthoDB" id="9909019at2759"/>
<dbReference type="EC" id="2.3.1.225" evidence="10"/>
<dbReference type="EMBL" id="ML178834">
    <property type="protein sequence ID" value="TFK99363.1"/>
    <property type="molecule type" value="Genomic_DNA"/>
</dbReference>
<comment type="similarity">
    <text evidence="10">Belongs to the DHHC palmitoyltransferase family.</text>
</comment>
<organism evidence="12 13">
    <name type="scientific">Pterulicium gracile</name>
    <dbReference type="NCBI Taxonomy" id="1884261"/>
    <lineage>
        <taxon>Eukaryota</taxon>
        <taxon>Fungi</taxon>
        <taxon>Dikarya</taxon>
        <taxon>Basidiomycota</taxon>
        <taxon>Agaricomycotina</taxon>
        <taxon>Agaricomycetes</taxon>
        <taxon>Agaricomycetidae</taxon>
        <taxon>Agaricales</taxon>
        <taxon>Pleurotineae</taxon>
        <taxon>Pterulaceae</taxon>
        <taxon>Pterulicium</taxon>
    </lineage>
</organism>
<comment type="domain">
    <text evidence="10">The DHHC domain is required for palmitoyltransferase activity.</text>
</comment>
<dbReference type="InterPro" id="IPR039859">
    <property type="entry name" value="PFA4/ZDH16/20/ERF2-like"/>
</dbReference>
<evidence type="ECO:0000259" key="11">
    <source>
        <dbReference type="Pfam" id="PF01529"/>
    </source>
</evidence>
<evidence type="ECO:0000256" key="2">
    <source>
        <dbReference type="ARBA" id="ARBA00022679"/>
    </source>
</evidence>
<evidence type="ECO:0000256" key="4">
    <source>
        <dbReference type="ARBA" id="ARBA00022989"/>
    </source>
</evidence>
<keyword evidence="5 10" id="KW-0472">Membrane</keyword>
<sequence>MYCSRTVFRCFKTLERCADAVTGAAGPVFVTLAVVLISIGILCFFEVILPMLAFSLITIPTCTLIAFNLMMHYYYVCTVSPGFNDQPSPVAGTSFMWAKLKRQHEGNTSPQDVVMITPAEMAQCRKCVQMRPERSHHCRICKRCILKFDHHCPVRINQCVGIHNERHFVLFMAYLVLSTFCFTILGFSKAKDAMGFTWPMVWLYRMPATLFVMIYILCVVLCFAVGVMLTFHLWGVAKGETSVEGQDHEHYSKVAKSRGETFVNCYDMGKRKNLELFFNIGPSGGYSITTLFFPFRIMPYTDGRAWARKGGLERHDGVRRGEELTDEEDEGFA</sequence>
<feature type="transmembrane region" description="Helical" evidence="10">
    <location>
        <begin position="52"/>
        <end position="75"/>
    </location>
</feature>
<comment type="subcellular location">
    <subcellularLocation>
        <location evidence="1">Membrane</location>
        <topology evidence="1">Multi-pass membrane protein</topology>
    </subcellularLocation>
</comment>
<dbReference type="AlphaFoldDB" id="A0A5C3QLW3"/>
<keyword evidence="3 10" id="KW-0812">Transmembrane</keyword>
<evidence type="ECO:0000256" key="10">
    <source>
        <dbReference type="RuleBase" id="RU079119"/>
    </source>
</evidence>
<evidence type="ECO:0000256" key="6">
    <source>
        <dbReference type="ARBA" id="ARBA00023139"/>
    </source>
</evidence>
<evidence type="ECO:0000256" key="5">
    <source>
        <dbReference type="ARBA" id="ARBA00023136"/>
    </source>
</evidence>
<evidence type="ECO:0000256" key="3">
    <source>
        <dbReference type="ARBA" id="ARBA00022692"/>
    </source>
</evidence>
<dbReference type="GO" id="GO:0019706">
    <property type="term" value="F:protein-cysteine S-palmitoyltransferase activity"/>
    <property type="evidence" value="ECO:0007669"/>
    <property type="project" value="UniProtKB-EC"/>
</dbReference>
<keyword evidence="2 10" id="KW-0808">Transferase</keyword>
<feature type="transmembrane region" description="Helical" evidence="10">
    <location>
        <begin position="24"/>
        <end position="45"/>
    </location>
</feature>
<keyword evidence="13" id="KW-1185">Reference proteome</keyword>
<feature type="transmembrane region" description="Helical" evidence="10">
    <location>
        <begin position="208"/>
        <end position="234"/>
    </location>
</feature>